<dbReference type="Proteomes" id="UP000814033">
    <property type="component" value="Unassembled WGS sequence"/>
</dbReference>
<sequence length="158" mass="17570">MIHHCSQSLWTTAVEDEARDRVQSEVRMARGCKCYSSRVLVALVSPQRRPHPSAPPQLLSQGTALPGCLERRIAPSLPGDTPTDGRPGCLFLASQSRDASHISPLLSQDTFTTEGLWSRHYMQWELRVGREHAQGRLSIRGDRSCGAHFAYSLPLHIT</sequence>
<organism evidence="1 2">
    <name type="scientific">Auriscalpium vulgare</name>
    <dbReference type="NCBI Taxonomy" id="40419"/>
    <lineage>
        <taxon>Eukaryota</taxon>
        <taxon>Fungi</taxon>
        <taxon>Dikarya</taxon>
        <taxon>Basidiomycota</taxon>
        <taxon>Agaricomycotina</taxon>
        <taxon>Agaricomycetes</taxon>
        <taxon>Russulales</taxon>
        <taxon>Auriscalpiaceae</taxon>
        <taxon>Auriscalpium</taxon>
    </lineage>
</organism>
<dbReference type="EMBL" id="MU276025">
    <property type="protein sequence ID" value="KAI0043276.1"/>
    <property type="molecule type" value="Genomic_DNA"/>
</dbReference>
<proteinExistence type="predicted"/>
<reference evidence="1" key="1">
    <citation type="submission" date="2021-02" db="EMBL/GenBank/DDBJ databases">
        <authorList>
            <consortium name="DOE Joint Genome Institute"/>
            <person name="Ahrendt S."/>
            <person name="Looney B.P."/>
            <person name="Miyauchi S."/>
            <person name="Morin E."/>
            <person name="Drula E."/>
            <person name="Courty P.E."/>
            <person name="Chicoki N."/>
            <person name="Fauchery L."/>
            <person name="Kohler A."/>
            <person name="Kuo A."/>
            <person name="Labutti K."/>
            <person name="Pangilinan J."/>
            <person name="Lipzen A."/>
            <person name="Riley R."/>
            <person name="Andreopoulos W."/>
            <person name="He G."/>
            <person name="Johnson J."/>
            <person name="Barry K.W."/>
            <person name="Grigoriev I.V."/>
            <person name="Nagy L."/>
            <person name="Hibbett D."/>
            <person name="Henrissat B."/>
            <person name="Matheny P.B."/>
            <person name="Labbe J."/>
            <person name="Martin F."/>
        </authorList>
    </citation>
    <scope>NUCLEOTIDE SEQUENCE</scope>
    <source>
        <strain evidence="1">FP105234-sp</strain>
    </source>
</reference>
<evidence type="ECO:0000313" key="2">
    <source>
        <dbReference type="Proteomes" id="UP000814033"/>
    </source>
</evidence>
<protein>
    <submittedName>
        <fullName evidence="1">Uncharacterized protein</fullName>
    </submittedName>
</protein>
<keyword evidence="2" id="KW-1185">Reference proteome</keyword>
<evidence type="ECO:0000313" key="1">
    <source>
        <dbReference type="EMBL" id="KAI0043276.1"/>
    </source>
</evidence>
<reference evidence="1" key="2">
    <citation type="journal article" date="2022" name="New Phytol.">
        <title>Evolutionary transition to the ectomycorrhizal habit in the genomes of a hyperdiverse lineage of mushroom-forming fungi.</title>
        <authorList>
            <person name="Looney B."/>
            <person name="Miyauchi S."/>
            <person name="Morin E."/>
            <person name="Drula E."/>
            <person name="Courty P.E."/>
            <person name="Kohler A."/>
            <person name="Kuo A."/>
            <person name="LaButti K."/>
            <person name="Pangilinan J."/>
            <person name="Lipzen A."/>
            <person name="Riley R."/>
            <person name="Andreopoulos W."/>
            <person name="He G."/>
            <person name="Johnson J."/>
            <person name="Nolan M."/>
            <person name="Tritt A."/>
            <person name="Barry K.W."/>
            <person name="Grigoriev I.V."/>
            <person name="Nagy L.G."/>
            <person name="Hibbett D."/>
            <person name="Henrissat B."/>
            <person name="Matheny P.B."/>
            <person name="Labbe J."/>
            <person name="Martin F.M."/>
        </authorList>
    </citation>
    <scope>NUCLEOTIDE SEQUENCE</scope>
    <source>
        <strain evidence="1">FP105234-sp</strain>
    </source>
</reference>
<gene>
    <name evidence="1" type="ORF">FA95DRAFT_411645</name>
</gene>
<accession>A0ACB8RHZ8</accession>
<comment type="caution">
    <text evidence="1">The sequence shown here is derived from an EMBL/GenBank/DDBJ whole genome shotgun (WGS) entry which is preliminary data.</text>
</comment>
<name>A0ACB8RHZ8_9AGAM</name>